<sequence>MKSLPTWELNNFCVGADGLGLTPEEVVKDRTQPDPIVLPTTIPVLPPPIINAKICQAGPEDDTAMSSRKKKIK</sequence>
<dbReference type="EMBL" id="CAUOFW020000001">
    <property type="protein sequence ID" value="CAK9133274.1"/>
    <property type="molecule type" value="Genomic_DNA"/>
</dbReference>
<comment type="caution">
    <text evidence="1">The sequence shown here is derived from an EMBL/GenBank/DDBJ whole genome shotgun (WGS) entry which is preliminary data.</text>
</comment>
<organism evidence="1 2">
    <name type="scientific">Ilex paraguariensis</name>
    <name type="common">yerba mate</name>
    <dbReference type="NCBI Taxonomy" id="185542"/>
    <lineage>
        <taxon>Eukaryota</taxon>
        <taxon>Viridiplantae</taxon>
        <taxon>Streptophyta</taxon>
        <taxon>Embryophyta</taxon>
        <taxon>Tracheophyta</taxon>
        <taxon>Spermatophyta</taxon>
        <taxon>Magnoliopsida</taxon>
        <taxon>eudicotyledons</taxon>
        <taxon>Gunneridae</taxon>
        <taxon>Pentapetalae</taxon>
        <taxon>asterids</taxon>
        <taxon>campanulids</taxon>
        <taxon>Aquifoliales</taxon>
        <taxon>Aquifoliaceae</taxon>
        <taxon>Ilex</taxon>
    </lineage>
</organism>
<dbReference type="Proteomes" id="UP001642360">
    <property type="component" value="Unassembled WGS sequence"/>
</dbReference>
<evidence type="ECO:0000313" key="2">
    <source>
        <dbReference type="Proteomes" id="UP001642360"/>
    </source>
</evidence>
<protein>
    <submittedName>
        <fullName evidence="1">Uncharacterized protein</fullName>
    </submittedName>
</protein>
<name>A0ABC8QKX4_9AQUA</name>
<reference evidence="1 2" key="1">
    <citation type="submission" date="2024-02" db="EMBL/GenBank/DDBJ databases">
        <authorList>
            <person name="Vignale AGUSTIN F."/>
            <person name="Sosa J E."/>
            <person name="Modenutti C."/>
        </authorList>
    </citation>
    <scope>NUCLEOTIDE SEQUENCE [LARGE SCALE GENOMIC DNA]</scope>
</reference>
<accession>A0ABC8QKX4</accession>
<proteinExistence type="predicted"/>
<evidence type="ECO:0000313" key="1">
    <source>
        <dbReference type="EMBL" id="CAK9133274.1"/>
    </source>
</evidence>
<keyword evidence="2" id="KW-1185">Reference proteome</keyword>
<gene>
    <name evidence="1" type="ORF">ILEXP_LOCUS149</name>
</gene>
<dbReference type="AlphaFoldDB" id="A0ABC8QKX4"/>